<feature type="compositionally biased region" description="Polar residues" evidence="1">
    <location>
        <begin position="14"/>
        <end position="28"/>
    </location>
</feature>
<keyword evidence="3" id="KW-1185">Reference proteome</keyword>
<accession>A0A5B7JA16</accession>
<gene>
    <name evidence="2" type="ORF">E2C01_088713</name>
</gene>
<feature type="compositionally biased region" description="Basic and acidic residues" evidence="1">
    <location>
        <begin position="1"/>
        <end position="11"/>
    </location>
</feature>
<feature type="region of interest" description="Disordered" evidence="1">
    <location>
        <begin position="1"/>
        <end position="28"/>
    </location>
</feature>
<proteinExistence type="predicted"/>
<feature type="region of interest" description="Disordered" evidence="1">
    <location>
        <begin position="43"/>
        <end position="74"/>
    </location>
</feature>
<evidence type="ECO:0000313" key="2">
    <source>
        <dbReference type="EMBL" id="MPC93580.1"/>
    </source>
</evidence>
<reference evidence="2 3" key="1">
    <citation type="submission" date="2019-05" db="EMBL/GenBank/DDBJ databases">
        <title>Another draft genome of Portunus trituberculatus and its Hox gene families provides insights of decapod evolution.</title>
        <authorList>
            <person name="Jeong J.-H."/>
            <person name="Song I."/>
            <person name="Kim S."/>
            <person name="Choi T."/>
            <person name="Kim D."/>
            <person name="Ryu S."/>
            <person name="Kim W."/>
        </authorList>
    </citation>
    <scope>NUCLEOTIDE SEQUENCE [LARGE SCALE GENOMIC DNA]</scope>
    <source>
        <tissue evidence="2">Muscle</tissue>
    </source>
</reference>
<feature type="compositionally biased region" description="Basic and acidic residues" evidence="1">
    <location>
        <begin position="57"/>
        <end position="68"/>
    </location>
</feature>
<dbReference type="EMBL" id="VSRR010095342">
    <property type="protein sequence ID" value="MPC93580.1"/>
    <property type="molecule type" value="Genomic_DNA"/>
</dbReference>
<protein>
    <submittedName>
        <fullName evidence="2">Uncharacterized protein</fullName>
    </submittedName>
</protein>
<dbReference type="Proteomes" id="UP000324222">
    <property type="component" value="Unassembled WGS sequence"/>
</dbReference>
<evidence type="ECO:0000256" key="1">
    <source>
        <dbReference type="SAM" id="MobiDB-lite"/>
    </source>
</evidence>
<name>A0A5B7JA16_PORTR</name>
<dbReference type="AlphaFoldDB" id="A0A5B7JA16"/>
<evidence type="ECO:0000313" key="3">
    <source>
        <dbReference type="Proteomes" id="UP000324222"/>
    </source>
</evidence>
<sequence>MQIEHSRDLMARRYTTSSPSSGSANTGETCSFPCVLVSREQWKGMRSSPPSSVLGVKGEEKQSTKDSHFTQTKRKKNINFRTSVERWKDGGTIVVFVSPLVRDSVRGRYGSREQQAAWWDRCVCEDDEGTGEAHFLHGCDPLADNQHS</sequence>
<comment type="caution">
    <text evidence="2">The sequence shown here is derived from an EMBL/GenBank/DDBJ whole genome shotgun (WGS) entry which is preliminary data.</text>
</comment>
<organism evidence="2 3">
    <name type="scientific">Portunus trituberculatus</name>
    <name type="common">Swimming crab</name>
    <name type="synonym">Neptunus trituberculatus</name>
    <dbReference type="NCBI Taxonomy" id="210409"/>
    <lineage>
        <taxon>Eukaryota</taxon>
        <taxon>Metazoa</taxon>
        <taxon>Ecdysozoa</taxon>
        <taxon>Arthropoda</taxon>
        <taxon>Crustacea</taxon>
        <taxon>Multicrustacea</taxon>
        <taxon>Malacostraca</taxon>
        <taxon>Eumalacostraca</taxon>
        <taxon>Eucarida</taxon>
        <taxon>Decapoda</taxon>
        <taxon>Pleocyemata</taxon>
        <taxon>Brachyura</taxon>
        <taxon>Eubrachyura</taxon>
        <taxon>Portunoidea</taxon>
        <taxon>Portunidae</taxon>
        <taxon>Portuninae</taxon>
        <taxon>Portunus</taxon>
    </lineage>
</organism>